<feature type="transmembrane region" description="Helical" evidence="7">
    <location>
        <begin position="268"/>
        <end position="290"/>
    </location>
</feature>
<dbReference type="InterPro" id="IPR001245">
    <property type="entry name" value="Ser-Thr/Tyr_kinase_cat_dom"/>
</dbReference>
<keyword evidence="4" id="KW-0418">Kinase</keyword>
<feature type="domain" description="Protein kinase" evidence="8">
    <location>
        <begin position="330"/>
        <end position="601"/>
    </location>
</feature>
<keyword evidence="2" id="KW-0808">Transferase</keyword>
<evidence type="ECO:0000259" key="8">
    <source>
        <dbReference type="PROSITE" id="PS50011"/>
    </source>
</evidence>
<dbReference type="InterPro" id="IPR017441">
    <property type="entry name" value="Protein_kinase_ATP_BS"/>
</dbReference>
<dbReference type="Pfam" id="PF00069">
    <property type="entry name" value="Pkinase"/>
    <property type="match status" value="1"/>
</dbReference>
<evidence type="ECO:0000256" key="3">
    <source>
        <dbReference type="ARBA" id="ARBA00022741"/>
    </source>
</evidence>
<dbReference type="Gene3D" id="1.10.510.10">
    <property type="entry name" value="Transferase(Phosphotransferase) domain 1"/>
    <property type="match status" value="1"/>
</dbReference>
<evidence type="ECO:0000256" key="5">
    <source>
        <dbReference type="ARBA" id="ARBA00022840"/>
    </source>
</evidence>
<dbReference type="Gramene" id="HORVU.MOREX.r3.5HG0527870.1">
    <property type="protein sequence ID" value="HORVU.MOREX.r3.5HG0527870.1"/>
    <property type="gene ID" value="HORVU.MOREX.r3.5HG0527870"/>
</dbReference>
<reference evidence="9" key="3">
    <citation type="submission" date="2022-01" db="UniProtKB">
        <authorList>
            <consortium name="EnsemblPlants"/>
        </authorList>
    </citation>
    <scope>IDENTIFICATION</scope>
    <source>
        <strain evidence="9">subsp. vulgare</strain>
    </source>
</reference>
<dbReference type="Gene3D" id="3.30.200.20">
    <property type="entry name" value="Phosphorylase Kinase, domain 1"/>
    <property type="match status" value="1"/>
</dbReference>
<keyword evidence="10" id="KW-1185">Reference proteome</keyword>
<dbReference type="SMR" id="A0A8I7BAC6"/>
<dbReference type="InterPro" id="IPR008271">
    <property type="entry name" value="Ser/Thr_kinase_AS"/>
</dbReference>
<dbReference type="FunFam" id="1.10.510.10:FF:000444">
    <property type="entry name" value="probable L-type lectin-domain containing receptor kinase S.5"/>
    <property type="match status" value="1"/>
</dbReference>
<dbReference type="Proteomes" id="UP000011116">
    <property type="component" value="Chromosome 5H"/>
</dbReference>
<feature type="binding site" evidence="6">
    <location>
        <position position="365"/>
    </location>
    <ligand>
        <name>ATP</name>
        <dbReference type="ChEBI" id="CHEBI:30616"/>
    </ligand>
</feature>
<dbReference type="GO" id="GO:0004674">
    <property type="term" value="F:protein serine/threonine kinase activity"/>
    <property type="evidence" value="ECO:0007669"/>
    <property type="project" value="UniProtKB-KW"/>
</dbReference>
<dbReference type="Pfam" id="PF07714">
    <property type="entry name" value="PK_Tyr_Ser-Thr"/>
    <property type="match status" value="1"/>
</dbReference>
<keyword evidence="3 6" id="KW-0547">Nucleotide-binding</keyword>
<evidence type="ECO:0000313" key="9">
    <source>
        <dbReference type="EnsemblPlants" id="HORVU.MOREX.r3.5HG0527870.1"/>
    </source>
</evidence>
<dbReference type="InterPro" id="IPR000719">
    <property type="entry name" value="Prot_kinase_dom"/>
</dbReference>
<evidence type="ECO:0000256" key="7">
    <source>
        <dbReference type="SAM" id="Phobius"/>
    </source>
</evidence>
<reference evidence="9" key="2">
    <citation type="submission" date="2020-10" db="EMBL/GenBank/DDBJ databases">
        <authorList>
            <person name="Scholz U."/>
            <person name="Mascher M."/>
            <person name="Fiebig A."/>
        </authorList>
    </citation>
    <scope>NUCLEOTIDE SEQUENCE [LARGE SCALE GENOMIC DNA]</scope>
    <source>
        <strain evidence="9">cv. Morex</strain>
    </source>
</reference>
<dbReference type="GO" id="GO:0005886">
    <property type="term" value="C:plasma membrane"/>
    <property type="evidence" value="ECO:0000318"/>
    <property type="project" value="GO_Central"/>
</dbReference>
<keyword evidence="7" id="KW-1133">Transmembrane helix</keyword>
<dbReference type="PROSITE" id="PS00107">
    <property type="entry name" value="PROTEIN_KINASE_ATP"/>
    <property type="match status" value="1"/>
</dbReference>
<keyword evidence="1" id="KW-0723">Serine/threonine-protein kinase</keyword>
<keyword evidence="5 6" id="KW-0067">ATP-binding</keyword>
<dbReference type="PROSITE" id="PS00108">
    <property type="entry name" value="PROTEIN_KINASE_ST"/>
    <property type="match status" value="1"/>
</dbReference>
<dbReference type="SUPFAM" id="SSF56112">
    <property type="entry name" value="Protein kinase-like (PK-like)"/>
    <property type="match status" value="1"/>
</dbReference>
<dbReference type="EnsemblPlants" id="HORVU.MOREX.r3.5HG0527870.1">
    <property type="protein sequence ID" value="HORVU.MOREX.r3.5HG0527870.1"/>
    <property type="gene ID" value="HORVU.MOREX.r3.5HG0527870"/>
</dbReference>
<evidence type="ECO:0000256" key="6">
    <source>
        <dbReference type="PROSITE-ProRule" id="PRU10141"/>
    </source>
</evidence>
<evidence type="ECO:0000256" key="4">
    <source>
        <dbReference type="ARBA" id="ARBA00022777"/>
    </source>
</evidence>
<dbReference type="AlphaFoldDB" id="A0A8I7BAC6"/>
<proteinExistence type="predicted"/>
<evidence type="ECO:0000313" key="10">
    <source>
        <dbReference type="Proteomes" id="UP000011116"/>
    </source>
</evidence>
<dbReference type="PANTHER" id="PTHR27007">
    <property type="match status" value="1"/>
</dbReference>
<protein>
    <recommendedName>
        <fullName evidence="8">Protein kinase domain-containing protein</fullName>
    </recommendedName>
</protein>
<keyword evidence="7" id="KW-0472">Membrane</keyword>
<dbReference type="SMART" id="SM00220">
    <property type="entry name" value="S_TKc"/>
    <property type="match status" value="1"/>
</dbReference>
<dbReference type="GO" id="GO:0005524">
    <property type="term" value="F:ATP binding"/>
    <property type="evidence" value="ECO:0007669"/>
    <property type="project" value="UniProtKB-UniRule"/>
</dbReference>
<dbReference type="PROSITE" id="PS50011">
    <property type="entry name" value="PROTEIN_KINASE_DOM"/>
    <property type="match status" value="1"/>
</dbReference>
<sequence>MCHSDQERGRNYTMDDPDLVFLVDKDSGFAKMDLYNLSNAAMNNTVLSTMDRLIQLSQRRPDGLGVDEASFSVAIVVRNQTLPAVSNHLAFLILPAEALDFLQVNDSLPLAKELVIDTSFYYQDNRTSFANTTYRSGSVSGINMYVDMTIGMLASPTQTGYLGERVLVVNILTSIVGSNYSVWIDYDGAGLLSVYADGEGRPKPTNSIGQAPFSTGRVVSPTSMFAYFGFLSVVEPRLRSRGIHFTATVDSFPCYPVNRGFLSRKVTILSSVLGSIAATAVVAATMACYFNSRYRRWHKDLDQLARSMEHLPGVPTKIDFTDIRKATNNFHDSMKLGRGGFGTVYRCTLPAAASKLELPMDVAIKRFTRDLQNRRYDDFLTEVSIINRLRHKNIVPLIGWSYDKGVPLLVFTTGLHYVHHEYEPMVLHRDIKASNIMLDSRFQAHLGDFGLACTVAIDRNSVTGVGGTWGYIAPEYPVCRKATRQTDIYALGVLILEVVTGLRALADHEVVDDDDMHITDRVWRLHREGRLLDCMDAMLIDSFAPENEDQLDIVGDAERLLLLGLACSNPNPSDRPTMPDVVRVIAKSAPPPQVSPLKPRFVWPPQEEGRSLASNDYSVDTLVISNLDKSMASLTRGHASFQLQHFVALTTSSDSHL</sequence>
<keyword evidence="7" id="KW-0812">Transmembrane</keyword>
<name>A0A8I7BAC6_HORVV</name>
<dbReference type="GO" id="GO:0051707">
    <property type="term" value="P:response to other organism"/>
    <property type="evidence" value="ECO:0007669"/>
    <property type="project" value="UniProtKB-ARBA"/>
</dbReference>
<dbReference type="InterPro" id="IPR050528">
    <property type="entry name" value="L-type_Lectin-RKs"/>
</dbReference>
<evidence type="ECO:0000256" key="1">
    <source>
        <dbReference type="ARBA" id="ARBA00022527"/>
    </source>
</evidence>
<organism evidence="9 10">
    <name type="scientific">Hordeum vulgare subsp. vulgare</name>
    <name type="common">Domesticated barley</name>
    <dbReference type="NCBI Taxonomy" id="112509"/>
    <lineage>
        <taxon>Eukaryota</taxon>
        <taxon>Viridiplantae</taxon>
        <taxon>Streptophyta</taxon>
        <taxon>Embryophyta</taxon>
        <taxon>Tracheophyta</taxon>
        <taxon>Spermatophyta</taxon>
        <taxon>Magnoliopsida</taxon>
        <taxon>Liliopsida</taxon>
        <taxon>Poales</taxon>
        <taxon>Poaceae</taxon>
        <taxon>BOP clade</taxon>
        <taxon>Pooideae</taxon>
        <taxon>Triticodae</taxon>
        <taxon>Triticeae</taxon>
        <taxon>Hordeinae</taxon>
        <taxon>Hordeum</taxon>
    </lineage>
</organism>
<reference evidence="10" key="1">
    <citation type="journal article" date="2012" name="Nature">
        <title>A physical, genetic and functional sequence assembly of the barley genome.</title>
        <authorList>
            <consortium name="The International Barley Genome Sequencing Consortium"/>
            <person name="Mayer K.F."/>
            <person name="Waugh R."/>
            <person name="Brown J.W."/>
            <person name="Schulman A."/>
            <person name="Langridge P."/>
            <person name="Platzer M."/>
            <person name="Fincher G.B."/>
            <person name="Muehlbauer G.J."/>
            <person name="Sato K."/>
            <person name="Close T.J."/>
            <person name="Wise R.P."/>
            <person name="Stein N."/>
        </authorList>
    </citation>
    <scope>NUCLEOTIDE SEQUENCE [LARGE SCALE GENOMIC DNA]</scope>
    <source>
        <strain evidence="10">cv. Morex</strain>
    </source>
</reference>
<accession>A0A8I7BAC6</accession>
<dbReference type="InterPro" id="IPR011009">
    <property type="entry name" value="Kinase-like_dom_sf"/>
</dbReference>
<evidence type="ECO:0000256" key="2">
    <source>
        <dbReference type="ARBA" id="ARBA00022679"/>
    </source>
</evidence>